<organism evidence="2">
    <name type="scientific">marine sediment metagenome</name>
    <dbReference type="NCBI Taxonomy" id="412755"/>
    <lineage>
        <taxon>unclassified sequences</taxon>
        <taxon>metagenomes</taxon>
        <taxon>ecological metagenomes</taxon>
    </lineage>
</organism>
<sequence length="79" mass="9387">MKDREKFRKYRGAKHTCYSKNKKNAWVIREKTYWLCNSIFWSFVLGLVILALCILLSGCSQEMGSRYELHIIDLVEILQ</sequence>
<evidence type="ECO:0000256" key="1">
    <source>
        <dbReference type="SAM" id="Phobius"/>
    </source>
</evidence>
<keyword evidence="1" id="KW-0472">Membrane</keyword>
<dbReference type="AlphaFoldDB" id="A0A0F9TAF7"/>
<keyword evidence="1" id="KW-0812">Transmembrane</keyword>
<reference evidence="2" key="1">
    <citation type="journal article" date="2015" name="Nature">
        <title>Complex archaea that bridge the gap between prokaryotes and eukaryotes.</title>
        <authorList>
            <person name="Spang A."/>
            <person name="Saw J.H."/>
            <person name="Jorgensen S.L."/>
            <person name="Zaremba-Niedzwiedzka K."/>
            <person name="Martijn J."/>
            <person name="Lind A.E."/>
            <person name="van Eijk R."/>
            <person name="Schleper C."/>
            <person name="Guy L."/>
            <person name="Ettema T.J."/>
        </authorList>
    </citation>
    <scope>NUCLEOTIDE SEQUENCE</scope>
</reference>
<proteinExistence type="predicted"/>
<name>A0A0F9TAF7_9ZZZZ</name>
<gene>
    <name evidence="2" type="ORF">LCGC14_0416030</name>
</gene>
<keyword evidence="1" id="KW-1133">Transmembrane helix</keyword>
<dbReference type="EMBL" id="LAZR01000373">
    <property type="protein sequence ID" value="KKN71957.1"/>
    <property type="molecule type" value="Genomic_DNA"/>
</dbReference>
<feature type="transmembrane region" description="Helical" evidence="1">
    <location>
        <begin position="32"/>
        <end position="57"/>
    </location>
</feature>
<comment type="caution">
    <text evidence="2">The sequence shown here is derived from an EMBL/GenBank/DDBJ whole genome shotgun (WGS) entry which is preliminary data.</text>
</comment>
<evidence type="ECO:0000313" key="2">
    <source>
        <dbReference type="EMBL" id="KKN71957.1"/>
    </source>
</evidence>
<protein>
    <submittedName>
        <fullName evidence="2">Uncharacterized protein</fullName>
    </submittedName>
</protein>
<accession>A0A0F9TAF7</accession>